<accession>A0ABT9HCA8</accession>
<proteinExistence type="predicted"/>
<keyword evidence="2" id="KW-1185">Reference proteome</keyword>
<gene>
    <name evidence="1" type="ORF">Q9K01_15140</name>
</gene>
<comment type="caution">
    <text evidence="1">The sequence shown here is derived from an EMBL/GenBank/DDBJ whole genome shotgun (WGS) entry which is preliminary data.</text>
</comment>
<evidence type="ECO:0000313" key="1">
    <source>
        <dbReference type="EMBL" id="MDP4540962.1"/>
    </source>
</evidence>
<organism evidence="1 2">
    <name type="scientific">Qipengyuania benthica</name>
    <dbReference type="NCBI Taxonomy" id="3067651"/>
    <lineage>
        <taxon>Bacteria</taxon>
        <taxon>Pseudomonadati</taxon>
        <taxon>Pseudomonadota</taxon>
        <taxon>Alphaproteobacteria</taxon>
        <taxon>Sphingomonadales</taxon>
        <taxon>Erythrobacteraceae</taxon>
        <taxon>Qipengyuania</taxon>
    </lineage>
</organism>
<name>A0ABT9HCA8_9SPHN</name>
<dbReference type="EMBL" id="JAVAIL010000007">
    <property type="protein sequence ID" value="MDP4540962.1"/>
    <property type="molecule type" value="Genomic_DNA"/>
</dbReference>
<evidence type="ECO:0000313" key="2">
    <source>
        <dbReference type="Proteomes" id="UP001235664"/>
    </source>
</evidence>
<reference evidence="1 2" key="1">
    <citation type="submission" date="2023-08" db="EMBL/GenBank/DDBJ databases">
        <title>genomic of DY56.</title>
        <authorList>
            <person name="Wang Y."/>
        </authorList>
    </citation>
    <scope>NUCLEOTIDE SEQUENCE [LARGE SCALE GENOMIC DNA]</scope>
    <source>
        <strain evidence="1 2">DY56-A-20</strain>
    </source>
</reference>
<sequence>MRDGRYSYRFEGYAMEKGQTHTIVGVGSIKIANMKVIRGDHRASLARMTGSGSTLIHSHFSLAGSARFVAEEQSWDVELVFEELTAPANRGAQTVNGSFRAVEAGPDRYWIISTGAISTMDGVQDEANEVVSGELVWLG</sequence>
<dbReference type="RefSeq" id="WP_305930962.1">
    <property type="nucleotide sequence ID" value="NZ_JAVAIL010000007.1"/>
</dbReference>
<protein>
    <submittedName>
        <fullName evidence="1">Uncharacterized protein</fullName>
    </submittedName>
</protein>
<dbReference type="Proteomes" id="UP001235664">
    <property type="component" value="Unassembled WGS sequence"/>
</dbReference>